<proteinExistence type="predicted"/>
<evidence type="ECO:0000256" key="2">
    <source>
        <dbReference type="SAM" id="Phobius"/>
    </source>
</evidence>
<feature type="compositionally biased region" description="Polar residues" evidence="1">
    <location>
        <begin position="111"/>
        <end position="123"/>
    </location>
</feature>
<keyword evidence="4" id="KW-1185">Reference proteome</keyword>
<gene>
    <name evidence="3" type="ORF">AVEN_12682_1</name>
</gene>
<dbReference type="AlphaFoldDB" id="A0A4Y2ABF3"/>
<organism evidence="3 4">
    <name type="scientific">Araneus ventricosus</name>
    <name type="common">Orbweaver spider</name>
    <name type="synonym">Epeira ventricosa</name>
    <dbReference type="NCBI Taxonomy" id="182803"/>
    <lineage>
        <taxon>Eukaryota</taxon>
        <taxon>Metazoa</taxon>
        <taxon>Ecdysozoa</taxon>
        <taxon>Arthropoda</taxon>
        <taxon>Chelicerata</taxon>
        <taxon>Arachnida</taxon>
        <taxon>Araneae</taxon>
        <taxon>Araneomorphae</taxon>
        <taxon>Entelegynae</taxon>
        <taxon>Araneoidea</taxon>
        <taxon>Araneidae</taxon>
        <taxon>Araneus</taxon>
    </lineage>
</organism>
<evidence type="ECO:0000256" key="1">
    <source>
        <dbReference type="SAM" id="MobiDB-lite"/>
    </source>
</evidence>
<name>A0A4Y2ABF3_ARAVE</name>
<dbReference type="Proteomes" id="UP000499080">
    <property type="component" value="Unassembled WGS sequence"/>
</dbReference>
<sequence>MNGPTFAVYIIAVVIITLISICCKYCIKQGCEPTDDYSDAVVHRPPRRQNLTVPVAPSSGRRVLNPPRSSGSVILPPEAGVFTVDFTGIENPNYNPSIHASAPSYHPPTVPQFSTYEPSNENPTPILDLPPSYESVIREQKFSK</sequence>
<feature type="region of interest" description="Disordered" evidence="1">
    <location>
        <begin position="48"/>
        <end position="71"/>
    </location>
</feature>
<protein>
    <submittedName>
        <fullName evidence="3">Uncharacterized protein</fullName>
    </submittedName>
</protein>
<feature type="transmembrane region" description="Helical" evidence="2">
    <location>
        <begin position="6"/>
        <end position="27"/>
    </location>
</feature>
<keyword evidence="2" id="KW-0812">Transmembrane</keyword>
<dbReference type="EMBL" id="BGPR01000011">
    <property type="protein sequence ID" value="GBL77030.1"/>
    <property type="molecule type" value="Genomic_DNA"/>
</dbReference>
<evidence type="ECO:0000313" key="4">
    <source>
        <dbReference type="Proteomes" id="UP000499080"/>
    </source>
</evidence>
<dbReference type="OrthoDB" id="6434163at2759"/>
<keyword evidence="2" id="KW-1133">Transmembrane helix</keyword>
<evidence type="ECO:0000313" key="3">
    <source>
        <dbReference type="EMBL" id="GBL77030.1"/>
    </source>
</evidence>
<feature type="region of interest" description="Disordered" evidence="1">
    <location>
        <begin position="109"/>
        <end position="144"/>
    </location>
</feature>
<accession>A0A4Y2ABF3</accession>
<reference evidence="3 4" key="1">
    <citation type="journal article" date="2019" name="Sci. Rep.">
        <title>Orb-weaving spider Araneus ventricosus genome elucidates the spidroin gene catalogue.</title>
        <authorList>
            <person name="Kono N."/>
            <person name="Nakamura H."/>
            <person name="Ohtoshi R."/>
            <person name="Moran D.A.P."/>
            <person name="Shinohara A."/>
            <person name="Yoshida Y."/>
            <person name="Fujiwara M."/>
            <person name="Mori M."/>
            <person name="Tomita M."/>
            <person name="Arakawa K."/>
        </authorList>
    </citation>
    <scope>NUCLEOTIDE SEQUENCE [LARGE SCALE GENOMIC DNA]</scope>
</reference>
<keyword evidence="2" id="KW-0472">Membrane</keyword>
<comment type="caution">
    <text evidence="3">The sequence shown here is derived from an EMBL/GenBank/DDBJ whole genome shotgun (WGS) entry which is preliminary data.</text>
</comment>